<evidence type="ECO:0008006" key="5">
    <source>
        <dbReference type="Google" id="ProtNLM"/>
    </source>
</evidence>
<dbReference type="RefSeq" id="WP_054535716.1">
    <property type="nucleotide sequence ID" value="NZ_LGKP01000025.1"/>
</dbReference>
<name>A0A0N8GR37_9CHLR</name>
<evidence type="ECO:0000256" key="1">
    <source>
        <dbReference type="SAM" id="MobiDB-lite"/>
    </source>
</evidence>
<dbReference type="EMBL" id="LGKP01000025">
    <property type="protein sequence ID" value="KPL85410.1"/>
    <property type="molecule type" value="Genomic_DNA"/>
</dbReference>
<proteinExistence type="predicted"/>
<evidence type="ECO:0000313" key="4">
    <source>
        <dbReference type="Proteomes" id="UP000050277"/>
    </source>
</evidence>
<dbReference type="Gene3D" id="2.60.40.740">
    <property type="match status" value="2"/>
</dbReference>
<evidence type="ECO:0000313" key="3">
    <source>
        <dbReference type="EMBL" id="KPL85410.1"/>
    </source>
</evidence>
<feature type="region of interest" description="Disordered" evidence="1">
    <location>
        <begin position="453"/>
        <end position="597"/>
    </location>
</feature>
<dbReference type="AlphaFoldDB" id="A0A0N8GR37"/>
<feature type="compositionally biased region" description="Gly residues" evidence="1">
    <location>
        <begin position="768"/>
        <end position="778"/>
    </location>
</feature>
<dbReference type="Proteomes" id="UP000050277">
    <property type="component" value="Unassembled WGS sequence"/>
</dbReference>
<feature type="compositionally biased region" description="Pro residues" evidence="1">
    <location>
        <begin position="63"/>
        <end position="72"/>
    </location>
</feature>
<feature type="compositionally biased region" description="Polar residues" evidence="1">
    <location>
        <begin position="571"/>
        <end position="580"/>
    </location>
</feature>
<feature type="compositionally biased region" description="Low complexity" evidence="1">
    <location>
        <begin position="460"/>
        <end position="485"/>
    </location>
</feature>
<protein>
    <recommendedName>
        <fullName evidence="5">DUF11 domain-containing protein</fullName>
    </recommendedName>
</protein>
<dbReference type="STRING" id="70996.SE18_17345"/>
<gene>
    <name evidence="3" type="ORF">SE18_17345</name>
</gene>
<evidence type="ECO:0000256" key="2">
    <source>
        <dbReference type="SAM" id="Phobius"/>
    </source>
</evidence>
<sequence>MKSFFRRQRPTSLRERGKGKVRWTIWELTALVVSIIMMATPLLAAISSAIFPFNAQAQTTPRPTSPATPITPLPATATQTYPVPTETPLVTPCPTAEPTTPPTETATTYPTPGTPGTPTDTPSVTDTPTSTSVISPTDTPSVTDTPSLPTDTPELPTATSVVTPTITTVVSPTATNVVSPTAIRGGMGGSTRLHRPLGQTPDPCVTPTVIIIPTDTIPPDETPTGTITGVVTLTPDNPTVDPCTTASCTPVATLPTDIATATETTLPASEPIAVAKSSSRALVQPGETFSYIITVSFQDNGDGQTSRSVTISDPLPSQVTFIGVQQLGTATCVGGTTVNCNGTVSAGNPIVVTIQVQVNASVALGTNIVNTVSATAANRTLQASDTVIVPDGLPTSTIGTPGASFTPIVITTTPNTPIIVTNTPGNGTPVTPIVNTPVTPIVNTPVTPIVTNTPGGGGTPVTPIVNTPVTPIVNTSVPVTTRPNNTPRPNPSNTPRPNQPTNTPQPNQPSNTPRPDITSVPATNVPVATVVPPSNPTATPRPGAPITSATPRPGGGSNPTATPRPGAPVASATNAPAGSQPTNVPAPATATPTNPAGFVTDPIVTGLQFQKKSDWGSRFAGESLVYTITIISPTNSLNAGTMRDLVVVDQLPSNLETNGPIKVSDQNARVEQQGNQITVRVGVLPAGQTLTIMIPVKIKDGVAAQTRIVNQAQLNFTGLAQPIYSNISSVLVVGAAPAGSTTTVPNATAATGGAATANPATVTPNTGVGSGQGNGDGGTVTDVGTSNPATNMGIPATGFVLFAMTMLVHIVRVRREMTRI</sequence>
<keyword evidence="2" id="KW-0472">Membrane</keyword>
<comment type="caution">
    <text evidence="3">The sequence shown here is derived from an EMBL/GenBank/DDBJ whole genome shotgun (WGS) entry which is preliminary data.</text>
</comment>
<keyword evidence="4" id="KW-1185">Reference proteome</keyword>
<dbReference type="OrthoDB" id="152940at2"/>
<keyword evidence="2" id="KW-1133">Transmembrane helix</keyword>
<feature type="compositionally biased region" description="Low complexity" evidence="1">
    <location>
        <begin position="581"/>
        <end position="596"/>
    </location>
</feature>
<feature type="compositionally biased region" description="Pro residues" evidence="1">
    <location>
        <begin position="486"/>
        <end position="498"/>
    </location>
</feature>
<feature type="compositionally biased region" description="Low complexity" evidence="1">
    <location>
        <begin position="751"/>
        <end position="767"/>
    </location>
</feature>
<keyword evidence="2" id="KW-0812">Transmembrane</keyword>
<feature type="region of interest" description="Disordered" evidence="1">
    <location>
        <begin position="751"/>
        <end position="781"/>
    </location>
</feature>
<reference evidence="3 4" key="1">
    <citation type="submission" date="2015-07" db="EMBL/GenBank/DDBJ databases">
        <title>Whole genome sequence of Herpetosiphon geysericola DSM 7119.</title>
        <authorList>
            <person name="Hemp J."/>
            <person name="Ward L.M."/>
            <person name="Pace L.A."/>
            <person name="Fischer W.W."/>
        </authorList>
    </citation>
    <scope>NUCLEOTIDE SEQUENCE [LARGE SCALE GENOMIC DNA]</scope>
    <source>
        <strain evidence="3 4">DSM 7119</strain>
    </source>
</reference>
<feature type="region of interest" description="Disordered" evidence="1">
    <location>
        <begin position="57"/>
        <end position="158"/>
    </location>
</feature>
<feature type="transmembrane region" description="Helical" evidence="2">
    <location>
        <begin position="792"/>
        <end position="811"/>
    </location>
</feature>
<feature type="compositionally biased region" description="Low complexity" evidence="1">
    <location>
        <begin position="499"/>
        <end position="540"/>
    </location>
</feature>
<feature type="compositionally biased region" description="Low complexity" evidence="1">
    <location>
        <begin position="92"/>
        <end position="158"/>
    </location>
</feature>
<organism evidence="3 4">
    <name type="scientific">Herpetosiphon geysericola</name>
    <dbReference type="NCBI Taxonomy" id="70996"/>
    <lineage>
        <taxon>Bacteria</taxon>
        <taxon>Bacillati</taxon>
        <taxon>Chloroflexota</taxon>
        <taxon>Chloroflexia</taxon>
        <taxon>Herpetosiphonales</taxon>
        <taxon>Herpetosiphonaceae</taxon>
        <taxon>Herpetosiphon</taxon>
    </lineage>
</organism>
<accession>A0A0N8GR37</accession>